<evidence type="ECO:0000313" key="3">
    <source>
        <dbReference type="Proteomes" id="UP000240493"/>
    </source>
</evidence>
<dbReference type="InterPro" id="IPR000182">
    <property type="entry name" value="GNAT_dom"/>
</dbReference>
<protein>
    <recommendedName>
        <fullName evidence="1">N-acetyltransferase domain-containing protein</fullName>
    </recommendedName>
</protein>
<accession>A0A2T3Z386</accession>
<dbReference type="STRING" id="1042311.A0A2T3Z386"/>
<keyword evidence="3" id="KW-1185">Reference proteome</keyword>
<dbReference type="AlphaFoldDB" id="A0A2T3Z386"/>
<dbReference type="OrthoDB" id="61113at2759"/>
<dbReference type="Gene3D" id="3.40.630.30">
    <property type="match status" value="1"/>
</dbReference>
<proteinExistence type="predicted"/>
<dbReference type="PANTHER" id="PTHR42791">
    <property type="entry name" value="GNAT FAMILY ACETYLTRANSFERASE"/>
    <property type="match status" value="1"/>
</dbReference>
<dbReference type="PROSITE" id="PS51186">
    <property type="entry name" value="GNAT"/>
    <property type="match status" value="1"/>
</dbReference>
<dbReference type="CDD" id="cd04301">
    <property type="entry name" value="NAT_SF"/>
    <property type="match status" value="1"/>
</dbReference>
<dbReference type="Proteomes" id="UP000240493">
    <property type="component" value="Unassembled WGS sequence"/>
</dbReference>
<evidence type="ECO:0000313" key="2">
    <source>
        <dbReference type="EMBL" id="PTB39286.1"/>
    </source>
</evidence>
<dbReference type="EMBL" id="KZ679264">
    <property type="protein sequence ID" value="PTB39286.1"/>
    <property type="molecule type" value="Genomic_DNA"/>
</dbReference>
<gene>
    <name evidence="2" type="ORF">M441DRAFT_144218</name>
</gene>
<name>A0A2T3Z386_TRIA4</name>
<sequence>MSAFWEIPNWVLAWRHSTLEEHIARMTKRYPRRLISERETSRHQKVVDTETGRLLGYARWVLPESYAVLADGGPAWPEAMVPAVSPEEEAEIKRVAEATQWNPNNDTDPLDEAVTNIKNKIMARKPYLCLDYLAVHPENKGKGVATLLVESGMKQADKLGLDIFILACKPAWGLYSRLGFRIEEELIQDDSMYGGDGEFAMRYYIYEQPLKSEA</sequence>
<organism evidence="2 3">
    <name type="scientific">Trichoderma asperellum (strain ATCC 204424 / CBS 433.97 / NBRC 101777)</name>
    <dbReference type="NCBI Taxonomy" id="1042311"/>
    <lineage>
        <taxon>Eukaryota</taxon>
        <taxon>Fungi</taxon>
        <taxon>Dikarya</taxon>
        <taxon>Ascomycota</taxon>
        <taxon>Pezizomycotina</taxon>
        <taxon>Sordariomycetes</taxon>
        <taxon>Hypocreomycetidae</taxon>
        <taxon>Hypocreales</taxon>
        <taxon>Hypocreaceae</taxon>
        <taxon>Trichoderma</taxon>
    </lineage>
</organism>
<dbReference type="InterPro" id="IPR016181">
    <property type="entry name" value="Acyl_CoA_acyltransferase"/>
</dbReference>
<dbReference type="PANTHER" id="PTHR42791:SF2">
    <property type="entry name" value="N-ACETYLTRANSFERASE DOMAIN-CONTAINING PROTEIN"/>
    <property type="match status" value="1"/>
</dbReference>
<dbReference type="Pfam" id="PF00583">
    <property type="entry name" value="Acetyltransf_1"/>
    <property type="match status" value="1"/>
</dbReference>
<feature type="domain" description="N-acetyltransferase" evidence="1">
    <location>
        <begin position="52"/>
        <end position="206"/>
    </location>
</feature>
<reference evidence="2 3" key="1">
    <citation type="submission" date="2016-07" db="EMBL/GenBank/DDBJ databases">
        <title>Multiple horizontal gene transfer events from other fungi enriched the ability of initially mycotrophic Trichoderma (Ascomycota) to feed on dead plant biomass.</title>
        <authorList>
            <consortium name="DOE Joint Genome Institute"/>
            <person name="Aerts A."/>
            <person name="Atanasova L."/>
            <person name="Chenthamara K."/>
            <person name="Zhang J."/>
            <person name="Grujic M."/>
            <person name="Henrissat B."/>
            <person name="Kuo A."/>
            <person name="Salamov A."/>
            <person name="Lipzen A."/>
            <person name="Labutti K."/>
            <person name="Barry K."/>
            <person name="Miao Y."/>
            <person name="Rahimi M.J."/>
            <person name="Shen Q."/>
            <person name="Grigoriev I.V."/>
            <person name="Kubicek C.P."/>
            <person name="Druzhinina I.S."/>
        </authorList>
    </citation>
    <scope>NUCLEOTIDE SEQUENCE [LARGE SCALE GENOMIC DNA]</scope>
    <source>
        <strain evidence="2 3">CBS 433.97</strain>
    </source>
</reference>
<dbReference type="SUPFAM" id="SSF55729">
    <property type="entry name" value="Acyl-CoA N-acyltransferases (Nat)"/>
    <property type="match status" value="1"/>
</dbReference>
<dbReference type="InterPro" id="IPR052523">
    <property type="entry name" value="Trichothecene_AcTrans"/>
</dbReference>
<evidence type="ECO:0000259" key="1">
    <source>
        <dbReference type="PROSITE" id="PS51186"/>
    </source>
</evidence>
<dbReference type="GO" id="GO:0016747">
    <property type="term" value="F:acyltransferase activity, transferring groups other than amino-acyl groups"/>
    <property type="evidence" value="ECO:0007669"/>
    <property type="project" value="InterPro"/>
</dbReference>